<dbReference type="AlphaFoldDB" id="A0A1F7XA01"/>
<feature type="transmembrane region" description="Helical" evidence="1">
    <location>
        <begin position="5"/>
        <end position="22"/>
    </location>
</feature>
<accession>A0A1F7XA01</accession>
<feature type="transmembrane region" description="Helical" evidence="1">
    <location>
        <begin position="131"/>
        <end position="151"/>
    </location>
</feature>
<protein>
    <submittedName>
        <fullName evidence="2">Uncharacterized protein</fullName>
    </submittedName>
</protein>
<keyword evidence="1" id="KW-1133">Transmembrane helix</keyword>
<evidence type="ECO:0000256" key="1">
    <source>
        <dbReference type="SAM" id="Phobius"/>
    </source>
</evidence>
<evidence type="ECO:0000313" key="2">
    <source>
        <dbReference type="EMBL" id="OGM11165.1"/>
    </source>
</evidence>
<keyword evidence="1" id="KW-0472">Membrane</keyword>
<reference evidence="2 3" key="1">
    <citation type="journal article" date="2016" name="Nat. Commun.">
        <title>Thousands of microbial genomes shed light on interconnected biogeochemical processes in an aquifer system.</title>
        <authorList>
            <person name="Anantharaman K."/>
            <person name="Brown C.T."/>
            <person name="Hug L.A."/>
            <person name="Sharon I."/>
            <person name="Castelle C.J."/>
            <person name="Probst A.J."/>
            <person name="Thomas B.C."/>
            <person name="Singh A."/>
            <person name="Wilkins M.J."/>
            <person name="Karaoz U."/>
            <person name="Brodie E.L."/>
            <person name="Williams K.H."/>
            <person name="Hubbard S.S."/>
            <person name="Banfield J.F."/>
        </authorList>
    </citation>
    <scope>NUCLEOTIDE SEQUENCE [LARGE SCALE GENOMIC DNA]</scope>
</reference>
<evidence type="ECO:0000313" key="3">
    <source>
        <dbReference type="Proteomes" id="UP000177053"/>
    </source>
</evidence>
<dbReference type="Proteomes" id="UP000177053">
    <property type="component" value="Unassembled WGS sequence"/>
</dbReference>
<comment type="caution">
    <text evidence="2">The sequence shown here is derived from an EMBL/GenBank/DDBJ whole genome shotgun (WGS) entry which is preliminary data.</text>
</comment>
<proteinExistence type="predicted"/>
<feature type="transmembrane region" description="Helical" evidence="1">
    <location>
        <begin position="103"/>
        <end position="125"/>
    </location>
</feature>
<feature type="transmembrane region" description="Helical" evidence="1">
    <location>
        <begin position="42"/>
        <end position="71"/>
    </location>
</feature>
<dbReference type="EMBL" id="MGFS01000025">
    <property type="protein sequence ID" value="OGM11165.1"/>
    <property type="molecule type" value="Genomic_DNA"/>
</dbReference>
<feature type="transmembrane region" description="Helical" evidence="1">
    <location>
        <begin position="163"/>
        <end position="183"/>
    </location>
</feature>
<organism evidence="2 3">
    <name type="scientific">Candidatus Woesebacteria bacterium RBG_16_34_12</name>
    <dbReference type="NCBI Taxonomy" id="1802480"/>
    <lineage>
        <taxon>Bacteria</taxon>
        <taxon>Candidatus Woeseibacteriota</taxon>
    </lineage>
</organism>
<gene>
    <name evidence="2" type="ORF">A2Z22_01115</name>
</gene>
<sequence>MQNFLLFNVTFILEIFILLRLSKNLSNKMLLFLLKLTKRKRLAVYLYAIIFALGTFIHEASHFLTALFLLVPVREFEILPKIENEQVKLGSTPIAKTDPIRRFLIGVAPLIFGIAIIFTVIYYIISNNFTSKILYIFLVTYVVFEVSNTMFLSKKDIEGIWKFLLISLSVLIIIYLISLNLSIDYSFIFNDQMLELLKFTNLLLLFPIVMDATLILILGKLI</sequence>
<name>A0A1F7XA01_9BACT</name>
<feature type="transmembrane region" description="Helical" evidence="1">
    <location>
        <begin position="203"/>
        <end position="221"/>
    </location>
</feature>
<keyword evidence="1" id="KW-0812">Transmembrane</keyword>